<sequence>MNDVRKTDRRCFLAHGLAGAAGLGLAYTSIEEEILRAAVAEGKAQPASQTESVPPATRRPSEPLPGPLPTGKIGNVTISRLIIGGNLIGGWAHSRDLIYVSRLFREYNTEPKVFETLDLAMACGINTIQLDPACWDVIAKYNRHRNPPIQTIVCVPVIQDRAEMKRVIEQQVERGATCIYSHGGSTDSHFMNGGGLDALAQMLDLIHETGRPAGIGCHSLEVVKACEQAKLPVDFYMKTFHSDRYWSATPKERRQEFDWMRGNPSDHDANNDNMWCNNPEETAAFMKTVQKPWLAFKVLAAGAIHPQQGFAYAFRNGADFIVVGMFDFQIEMDVRLAIEALNKVGQRERAWYA</sequence>
<feature type="region of interest" description="Disordered" evidence="1">
    <location>
        <begin position="41"/>
        <end position="71"/>
    </location>
</feature>
<organism evidence="2 3">
    <name type="scientific">Thermogutta terrifontis</name>
    <dbReference type="NCBI Taxonomy" id="1331910"/>
    <lineage>
        <taxon>Bacteria</taxon>
        <taxon>Pseudomonadati</taxon>
        <taxon>Planctomycetota</taxon>
        <taxon>Planctomycetia</taxon>
        <taxon>Pirellulales</taxon>
        <taxon>Thermoguttaceae</taxon>
        <taxon>Thermogutta</taxon>
    </lineage>
</organism>
<dbReference type="KEGG" id="ttf:THTE_2054"/>
<reference evidence="2 3" key="1">
    <citation type="journal article" name="Front. Microbiol.">
        <title>Sugar Metabolism of the First Thermophilic Planctomycete Thermogutta terrifontis: Comparative Genomic and Transcriptomic Approaches.</title>
        <authorList>
            <person name="Elcheninov A.G."/>
            <person name="Menzel P."/>
            <person name="Gudbergsdottir S.R."/>
            <person name="Slesarev A.I."/>
            <person name="Kadnikov V.V."/>
            <person name="Krogh A."/>
            <person name="Bonch-Osmolovskaya E.A."/>
            <person name="Peng X."/>
            <person name="Kublanov I.V."/>
        </authorList>
    </citation>
    <scope>NUCLEOTIDE SEQUENCE [LARGE SCALE GENOMIC DNA]</scope>
    <source>
        <strain evidence="2 3">R1</strain>
    </source>
</reference>
<dbReference type="Proteomes" id="UP000215086">
    <property type="component" value="Chromosome"/>
</dbReference>
<evidence type="ECO:0008006" key="4">
    <source>
        <dbReference type="Google" id="ProtNLM"/>
    </source>
</evidence>
<keyword evidence="3" id="KW-1185">Reference proteome</keyword>
<accession>A0A286RFC1</accession>
<evidence type="ECO:0000256" key="1">
    <source>
        <dbReference type="SAM" id="MobiDB-lite"/>
    </source>
</evidence>
<protein>
    <recommendedName>
        <fullName evidence="4">Twin-arginine translocation signal domain-containing protein</fullName>
    </recommendedName>
</protein>
<proteinExistence type="predicted"/>
<dbReference type="RefSeq" id="WP_095414915.1">
    <property type="nucleotide sequence ID" value="NZ_CP018477.1"/>
</dbReference>
<gene>
    <name evidence="2" type="ORF">THTE_2054</name>
</gene>
<dbReference type="PROSITE" id="PS51318">
    <property type="entry name" value="TAT"/>
    <property type="match status" value="1"/>
</dbReference>
<dbReference type="OrthoDB" id="237078at2"/>
<evidence type="ECO:0000313" key="3">
    <source>
        <dbReference type="Proteomes" id="UP000215086"/>
    </source>
</evidence>
<dbReference type="EMBL" id="CP018477">
    <property type="protein sequence ID" value="ASV74656.1"/>
    <property type="molecule type" value="Genomic_DNA"/>
</dbReference>
<name>A0A286RFC1_9BACT</name>
<dbReference type="InterPro" id="IPR006311">
    <property type="entry name" value="TAT_signal"/>
</dbReference>
<dbReference type="AlphaFoldDB" id="A0A286RFC1"/>
<evidence type="ECO:0000313" key="2">
    <source>
        <dbReference type="EMBL" id="ASV74656.1"/>
    </source>
</evidence>